<evidence type="ECO:0000313" key="10">
    <source>
        <dbReference type="Proteomes" id="UP000094801"/>
    </source>
</evidence>
<comment type="subcellular location">
    <subcellularLocation>
        <location evidence="1">Nucleus</location>
        <location evidence="1">Nucleolus</location>
    </subcellularLocation>
</comment>
<feature type="domain" description="Suppressor of forked" evidence="7">
    <location>
        <begin position="99"/>
        <end position="188"/>
    </location>
</feature>
<dbReference type="Pfam" id="PF05843">
    <property type="entry name" value="Suf"/>
    <property type="match status" value="1"/>
</dbReference>
<keyword evidence="4" id="KW-0677">Repeat</keyword>
<dbReference type="SUPFAM" id="SSF48452">
    <property type="entry name" value="TPR-like"/>
    <property type="match status" value="1"/>
</dbReference>
<dbReference type="EMBL" id="KV453862">
    <property type="protein sequence ID" value="ODV83648.1"/>
    <property type="molecule type" value="Genomic_DNA"/>
</dbReference>
<dbReference type="PANTHER" id="PTHR23271">
    <property type="entry name" value="HEPATOCELLULAR CARCINOMA-ASSOCIATED ANTIGEN 66"/>
    <property type="match status" value="1"/>
</dbReference>
<dbReference type="AlphaFoldDB" id="A0A1E4SVW4"/>
<dbReference type="InterPro" id="IPR003107">
    <property type="entry name" value="HAT"/>
</dbReference>
<evidence type="ECO:0000256" key="2">
    <source>
        <dbReference type="ARBA" id="ARBA00010734"/>
    </source>
</evidence>
<gene>
    <name evidence="9" type="ORF">CANARDRAFT_24882</name>
</gene>
<reference evidence="10" key="1">
    <citation type="submission" date="2016-04" db="EMBL/GenBank/DDBJ databases">
        <title>Comparative genomics of biotechnologically important yeasts.</title>
        <authorList>
            <consortium name="DOE Joint Genome Institute"/>
            <person name="Riley R."/>
            <person name="Haridas S."/>
            <person name="Wolfe K.H."/>
            <person name="Lopes M.R."/>
            <person name="Hittinger C.T."/>
            <person name="Goker M."/>
            <person name="Salamov A."/>
            <person name="Wisecaver J."/>
            <person name="Long T.M."/>
            <person name="Aerts A.L."/>
            <person name="Barry K."/>
            <person name="Choi C."/>
            <person name="Clum A."/>
            <person name="Coughlan A.Y."/>
            <person name="Deshpande S."/>
            <person name="Douglass A.P."/>
            <person name="Hanson S.J."/>
            <person name="Klenk H.-P."/>
            <person name="Labutti K."/>
            <person name="Lapidus A."/>
            <person name="Lindquist E."/>
            <person name="Lipzen A."/>
            <person name="Meier-Kolthoff J.P."/>
            <person name="Ohm R.A."/>
            <person name="Otillar R.P."/>
            <person name="Pangilinan J."/>
            <person name="Peng Y."/>
            <person name="Rokas A."/>
            <person name="Rosa C.A."/>
            <person name="Scheuner C."/>
            <person name="Sibirny A.A."/>
            <person name="Slot J.C."/>
            <person name="Stielow J.B."/>
            <person name="Sun H."/>
            <person name="Kurtzman C.P."/>
            <person name="Blackwell M."/>
            <person name="Grigoriev I.V."/>
            <person name="Jeffries T.W."/>
        </authorList>
    </citation>
    <scope>NUCLEOTIDE SEQUENCE [LARGE SCALE GENOMIC DNA]</scope>
    <source>
        <strain evidence="10">NRRL YB-2248</strain>
    </source>
</reference>
<dbReference type="Proteomes" id="UP000094801">
    <property type="component" value="Unassembled WGS sequence"/>
</dbReference>
<evidence type="ECO:0000256" key="5">
    <source>
        <dbReference type="ARBA" id="ARBA00023242"/>
    </source>
</evidence>
<dbReference type="Gene3D" id="1.25.40.10">
    <property type="entry name" value="Tetratricopeptide repeat domain"/>
    <property type="match status" value="1"/>
</dbReference>
<dbReference type="STRING" id="983967.A0A1E4SVW4"/>
<comment type="similarity">
    <text evidence="2">Belongs to the UTP6 family.</text>
</comment>
<dbReference type="InterPro" id="IPR055347">
    <property type="entry name" value="UTP6_N"/>
</dbReference>
<dbReference type="GO" id="GO:0032040">
    <property type="term" value="C:small-subunit processome"/>
    <property type="evidence" value="ECO:0007669"/>
    <property type="project" value="TreeGrafter"/>
</dbReference>
<evidence type="ECO:0000259" key="8">
    <source>
        <dbReference type="Pfam" id="PF08640"/>
    </source>
</evidence>
<keyword evidence="3" id="KW-0698">rRNA processing</keyword>
<keyword evidence="10" id="KW-1185">Reference proteome</keyword>
<dbReference type="GO" id="GO:0030515">
    <property type="term" value="F:snoRNA binding"/>
    <property type="evidence" value="ECO:0007669"/>
    <property type="project" value="InterPro"/>
</dbReference>
<accession>A0A1E4SVW4</accession>
<evidence type="ECO:0000256" key="4">
    <source>
        <dbReference type="ARBA" id="ARBA00022737"/>
    </source>
</evidence>
<evidence type="ECO:0000256" key="3">
    <source>
        <dbReference type="ARBA" id="ARBA00022552"/>
    </source>
</evidence>
<keyword evidence="5" id="KW-0539">Nucleus</keyword>
<feature type="domain" description="U3 small nucleolar RNA-associated protein 6 N-terminal" evidence="8">
    <location>
        <begin position="9"/>
        <end position="94"/>
    </location>
</feature>
<protein>
    <recommendedName>
        <fullName evidence="6">mRNA 3'-end-processing protein RNA14</fullName>
    </recommendedName>
</protein>
<dbReference type="InterPro" id="IPR008847">
    <property type="entry name" value="Suf"/>
</dbReference>
<dbReference type="PANTHER" id="PTHR23271:SF1">
    <property type="entry name" value="U3 SMALL NUCLEOLAR RNA-ASSOCIATED PROTEIN 6 HOMOLOG"/>
    <property type="match status" value="1"/>
</dbReference>
<sequence>MAEKIRYYLEQQIPELQDLQKKKLFNQKEITMIMRRRTDFEHRINGRGSKPNDFLKYIQFEMILDKLRKKRLIRFKDLIDIKGTTISDYAGQRRIFFIFERGVNKYPKSMELWSGYLKYAKKNGSIKIIYETYSKLLQLQPRNINVWLSAAKYEFEKNKNIKSSRDLFKRCLRFNNDSIEVWNEFIKFELNYLSKLLIRRKLFGLISERQQIEDLSKNELNTQENIISINNEELNDELNQLPELNLSTLGTIETNPVLRGDLILTLYDVGLSTILKKTVDNNIKQDRFNKMFSFSYGIIQIIDQFEIMDRNYLLNHIIKRLIDEYPMELKIIILNLTLNLRYLKKSNDDEFVQNLQNSIKGYHAWFAKEKDNDLKMKVKLEFIKYLTDNYISNDDDDETTKLLKLLIKKI</sequence>
<dbReference type="GO" id="GO:0034388">
    <property type="term" value="C:Pwp2p-containing subcomplex of 90S preribosome"/>
    <property type="evidence" value="ECO:0007669"/>
    <property type="project" value="TreeGrafter"/>
</dbReference>
<dbReference type="GO" id="GO:0000462">
    <property type="term" value="P:maturation of SSU-rRNA from tricistronic rRNA transcript (SSU-rRNA, 5.8S rRNA, LSU-rRNA)"/>
    <property type="evidence" value="ECO:0007669"/>
    <property type="project" value="InterPro"/>
</dbReference>
<dbReference type="Pfam" id="PF08640">
    <property type="entry name" value="U3_assoc_6"/>
    <property type="match status" value="1"/>
</dbReference>
<organism evidence="9 10">
    <name type="scientific">[Candida] arabinofermentans NRRL YB-2248</name>
    <dbReference type="NCBI Taxonomy" id="983967"/>
    <lineage>
        <taxon>Eukaryota</taxon>
        <taxon>Fungi</taxon>
        <taxon>Dikarya</taxon>
        <taxon>Ascomycota</taxon>
        <taxon>Saccharomycotina</taxon>
        <taxon>Pichiomycetes</taxon>
        <taxon>Pichiales</taxon>
        <taxon>Pichiaceae</taxon>
        <taxon>Ogataea</taxon>
        <taxon>Ogataea/Candida clade</taxon>
    </lineage>
</organism>
<dbReference type="InterPro" id="IPR013949">
    <property type="entry name" value="Utp6"/>
</dbReference>
<dbReference type="OrthoDB" id="28112at2759"/>
<name>A0A1E4SVW4_9ASCO</name>
<evidence type="ECO:0000256" key="6">
    <source>
        <dbReference type="ARBA" id="ARBA00026188"/>
    </source>
</evidence>
<evidence type="ECO:0000259" key="7">
    <source>
        <dbReference type="Pfam" id="PF05843"/>
    </source>
</evidence>
<evidence type="ECO:0000256" key="1">
    <source>
        <dbReference type="ARBA" id="ARBA00004604"/>
    </source>
</evidence>
<proteinExistence type="inferred from homology"/>
<evidence type="ECO:0000313" key="9">
    <source>
        <dbReference type="EMBL" id="ODV83648.1"/>
    </source>
</evidence>
<dbReference type="SMART" id="SM00386">
    <property type="entry name" value="HAT"/>
    <property type="match status" value="3"/>
</dbReference>
<dbReference type="InterPro" id="IPR011990">
    <property type="entry name" value="TPR-like_helical_dom_sf"/>
</dbReference>